<evidence type="ECO:0000313" key="2">
    <source>
        <dbReference type="EMBL" id="KAK3886159.1"/>
    </source>
</evidence>
<dbReference type="PANTHER" id="PTHR10404:SF77">
    <property type="entry name" value="GLUTAMATE CARBOXYPEPTIDASE 2 HOMOLOG"/>
    <property type="match status" value="1"/>
</dbReference>
<dbReference type="AlphaFoldDB" id="A0AAE1G6I3"/>
<dbReference type="InterPro" id="IPR003137">
    <property type="entry name" value="PA_domain"/>
</dbReference>
<sequence>MAVCGLTRDSHRLPIPLLYSFSDEKPGLRNNVRIFEAGVKLLLNTIKKRDPVIMLVGKGDVVYAYFGRQEDFDLLESLGVQVAGRIVLARYGEIFRGNIAATAERLGAVGLVLYADPQQYAPLGEEAVYPNTVYMPPSGAADGTVFLDDGDPLTRFYPAINSAYRMPESEASLPTIPITPISYRDASQILRSVVIRMFLFGGE</sequence>
<dbReference type="GO" id="GO:0004180">
    <property type="term" value="F:carboxypeptidase activity"/>
    <property type="evidence" value="ECO:0007669"/>
    <property type="project" value="TreeGrafter"/>
</dbReference>
<comment type="caution">
    <text evidence="2">The sequence shown here is derived from an EMBL/GenBank/DDBJ whole genome shotgun (WGS) entry which is preliminary data.</text>
</comment>
<dbReference type="InterPro" id="IPR046450">
    <property type="entry name" value="PA_dom_sf"/>
</dbReference>
<organism evidence="2 3">
    <name type="scientific">Petrolisthes cinctipes</name>
    <name type="common">Flat porcelain crab</name>
    <dbReference type="NCBI Taxonomy" id="88211"/>
    <lineage>
        <taxon>Eukaryota</taxon>
        <taxon>Metazoa</taxon>
        <taxon>Ecdysozoa</taxon>
        <taxon>Arthropoda</taxon>
        <taxon>Crustacea</taxon>
        <taxon>Multicrustacea</taxon>
        <taxon>Malacostraca</taxon>
        <taxon>Eumalacostraca</taxon>
        <taxon>Eucarida</taxon>
        <taxon>Decapoda</taxon>
        <taxon>Pleocyemata</taxon>
        <taxon>Anomura</taxon>
        <taxon>Galatheoidea</taxon>
        <taxon>Porcellanidae</taxon>
        <taxon>Petrolisthes</taxon>
    </lineage>
</organism>
<dbReference type="PANTHER" id="PTHR10404">
    <property type="entry name" value="N-ACETYLATED-ALPHA-LINKED ACIDIC DIPEPTIDASE"/>
    <property type="match status" value="1"/>
</dbReference>
<reference evidence="2" key="1">
    <citation type="submission" date="2023-10" db="EMBL/GenBank/DDBJ databases">
        <title>Genome assemblies of two species of porcelain crab, Petrolisthes cinctipes and Petrolisthes manimaculis (Anomura: Porcellanidae).</title>
        <authorList>
            <person name="Angst P."/>
        </authorList>
    </citation>
    <scope>NUCLEOTIDE SEQUENCE</scope>
    <source>
        <strain evidence="2">PB745_01</strain>
        <tissue evidence="2">Gill</tissue>
    </source>
</reference>
<name>A0AAE1G6I3_PETCI</name>
<dbReference type="Gene3D" id="3.50.30.30">
    <property type="match status" value="1"/>
</dbReference>
<feature type="domain" description="PA" evidence="1">
    <location>
        <begin position="59"/>
        <end position="138"/>
    </location>
</feature>
<evidence type="ECO:0000313" key="3">
    <source>
        <dbReference type="Proteomes" id="UP001286313"/>
    </source>
</evidence>
<proteinExistence type="predicted"/>
<evidence type="ECO:0000259" key="1">
    <source>
        <dbReference type="Pfam" id="PF02225"/>
    </source>
</evidence>
<dbReference type="EMBL" id="JAWQEG010000725">
    <property type="protein sequence ID" value="KAK3886159.1"/>
    <property type="molecule type" value="Genomic_DNA"/>
</dbReference>
<dbReference type="SUPFAM" id="SSF52025">
    <property type="entry name" value="PA domain"/>
    <property type="match status" value="1"/>
</dbReference>
<gene>
    <name evidence="2" type="ORF">Pcinc_009661</name>
</gene>
<accession>A0AAE1G6I3</accession>
<dbReference type="InterPro" id="IPR039373">
    <property type="entry name" value="Peptidase_M28B"/>
</dbReference>
<keyword evidence="3" id="KW-1185">Reference proteome</keyword>
<dbReference type="Proteomes" id="UP001286313">
    <property type="component" value="Unassembled WGS sequence"/>
</dbReference>
<dbReference type="Pfam" id="PF02225">
    <property type="entry name" value="PA"/>
    <property type="match status" value="1"/>
</dbReference>
<protein>
    <recommendedName>
        <fullName evidence="1">PA domain-containing protein</fullName>
    </recommendedName>
</protein>